<proteinExistence type="predicted"/>
<keyword evidence="3" id="KW-1185">Reference proteome</keyword>
<feature type="region of interest" description="Disordered" evidence="1">
    <location>
        <begin position="72"/>
        <end position="105"/>
    </location>
</feature>
<dbReference type="InterPro" id="IPR045502">
    <property type="entry name" value="DUF6489"/>
</dbReference>
<name>A0A6M2BRC4_9GAMM</name>
<dbReference type="EMBL" id="JAAMOW010000005">
    <property type="protein sequence ID" value="NGY05192.1"/>
    <property type="molecule type" value="Genomic_DNA"/>
</dbReference>
<protein>
    <submittedName>
        <fullName evidence="2">Uncharacterized protein</fullName>
    </submittedName>
</protein>
<evidence type="ECO:0000256" key="1">
    <source>
        <dbReference type="SAM" id="MobiDB-lite"/>
    </source>
</evidence>
<reference evidence="2 3" key="1">
    <citation type="journal article" date="2014" name="Int. J. Syst. Evol. Microbiol.">
        <title>Solimonas terrae sp. nov., isolated from soil.</title>
        <authorList>
            <person name="Kim S.J."/>
            <person name="Moon J.Y."/>
            <person name="Weon H.Y."/>
            <person name="Ahn J.H."/>
            <person name="Chen W.M."/>
            <person name="Kwon S.W."/>
        </authorList>
    </citation>
    <scope>NUCLEOTIDE SEQUENCE [LARGE SCALE GENOMIC DNA]</scope>
    <source>
        <strain evidence="2 3">KIS83-12</strain>
    </source>
</reference>
<evidence type="ECO:0000313" key="3">
    <source>
        <dbReference type="Proteomes" id="UP000472676"/>
    </source>
</evidence>
<evidence type="ECO:0000313" key="2">
    <source>
        <dbReference type="EMBL" id="NGY05192.1"/>
    </source>
</evidence>
<dbReference type="Proteomes" id="UP000472676">
    <property type="component" value="Unassembled WGS sequence"/>
</dbReference>
<gene>
    <name evidence="2" type="ORF">G7Y85_10465</name>
</gene>
<sequence>MQIKIEIDVRPEELRRFLGLPDVSGLQEDVVTFLRDKLGAASEFDASQFVKHNFETLRKTPAWKRFATRLRAAESGAADSGDEAPAPKKRRARRKRAAPADSGAQ</sequence>
<accession>A0A6M2BRC4</accession>
<dbReference type="Pfam" id="PF20099">
    <property type="entry name" value="DUF6489"/>
    <property type="match status" value="1"/>
</dbReference>
<organism evidence="2 3">
    <name type="scientific">Solimonas terrae</name>
    <dbReference type="NCBI Taxonomy" id="1396819"/>
    <lineage>
        <taxon>Bacteria</taxon>
        <taxon>Pseudomonadati</taxon>
        <taxon>Pseudomonadota</taxon>
        <taxon>Gammaproteobacteria</taxon>
        <taxon>Nevskiales</taxon>
        <taxon>Nevskiaceae</taxon>
        <taxon>Solimonas</taxon>
    </lineage>
</organism>
<feature type="compositionally biased region" description="Basic residues" evidence="1">
    <location>
        <begin position="87"/>
        <end position="97"/>
    </location>
</feature>
<dbReference type="AlphaFoldDB" id="A0A6M2BRC4"/>
<dbReference type="RefSeq" id="WP_166256111.1">
    <property type="nucleotide sequence ID" value="NZ_JAAMOW010000005.1"/>
</dbReference>
<comment type="caution">
    <text evidence="2">The sequence shown here is derived from an EMBL/GenBank/DDBJ whole genome shotgun (WGS) entry which is preliminary data.</text>
</comment>